<organism evidence="2 3">
    <name type="scientific">Citricoccus muralis</name>
    <dbReference type="NCBI Taxonomy" id="169134"/>
    <lineage>
        <taxon>Bacteria</taxon>
        <taxon>Bacillati</taxon>
        <taxon>Actinomycetota</taxon>
        <taxon>Actinomycetes</taxon>
        <taxon>Micrococcales</taxon>
        <taxon>Micrococcaceae</taxon>
        <taxon>Citricoccus</taxon>
    </lineage>
</organism>
<evidence type="ECO:0000313" key="3">
    <source>
        <dbReference type="Proteomes" id="UP001219037"/>
    </source>
</evidence>
<evidence type="ECO:0000256" key="1">
    <source>
        <dbReference type="SAM" id="Phobius"/>
    </source>
</evidence>
<evidence type="ECO:0000313" key="2">
    <source>
        <dbReference type="EMBL" id="WFP16559.1"/>
    </source>
</evidence>
<protein>
    <submittedName>
        <fullName evidence="2">Uncharacterized protein</fullName>
    </submittedName>
</protein>
<reference evidence="2 3" key="1">
    <citation type="submission" date="2023-04" db="EMBL/GenBank/DDBJ databases">
        <title>Funneling lignin-derived compounds into biodiesel using alkali-halophilic Citricoccus sp. P2.</title>
        <authorList>
            <person name="Luo C.-B."/>
        </authorList>
    </citation>
    <scope>NUCLEOTIDE SEQUENCE [LARGE SCALE GENOMIC DNA]</scope>
    <source>
        <strain evidence="2 3">P2</strain>
    </source>
</reference>
<proteinExistence type="predicted"/>
<name>A0ABY8H6V2_9MICC</name>
<dbReference type="EMBL" id="CP121252">
    <property type="protein sequence ID" value="WFP16559.1"/>
    <property type="molecule type" value="Genomic_DNA"/>
</dbReference>
<keyword evidence="1" id="KW-0472">Membrane</keyword>
<gene>
    <name evidence="2" type="ORF">P8192_00045</name>
</gene>
<keyword evidence="1" id="KW-1133">Transmembrane helix</keyword>
<keyword evidence="3" id="KW-1185">Reference proteome</keyword>
<accession>A0ABY8H6V2</accession>
<feature type="transmembrane region" description="Helical" evidence="1">
    <location>
        <begin position="6"/>
        <end position="23"/>
    </location>
</feature>
<sequence length="51" mass="5397">MKKSLIAAAVSAGVGVGIGFFLWKDNERTKGVWSDATDSLDTGNTSELTHN</sequence>
<dbReference type="RefSeq" id="WP_270106810.1">
    <property type="nucleotide sequence ID" value="NZ_CP121252.1"/>
</dbReference>
<dbReference type="Proteomes" id="UP001219037">
    <property type="component" value="Chromosome"/>
</dbReference>
<keyword evidence="1" id="KW-0812">Transmembrane</keyword>